<name>A0AAD4V6C7_PRUDU</name>
<dbReference type="Proteomes" id="UP001054821">
    <property type="component" value="Chromosome 7"/>
</dbReference>
<dbReference type="EMBL" id="JAJFAZ020000007">
    <property type="protein sequence ID" value="KAI5318447.1"/>
    <property type="molecule type" value="Genomic_DNA"/>
</dbReference>
<proteinExistence type="predicted"/>
<dbReference type="AlphaFoldDB" id="A0AAD4V6C7"/>
<keyword evidence="2" id="KW-1185">Reference proteome</keyword>
<protein>
    <submittedName>
        <fullName evidence="1">Uncharacterized protein</fullName>
    </submittedName>
</protein>
<gene>
    <name evidence="1" type="ORF">L3X38_038155</name>
</gene>
<evidence type="ECO:0000313" key="2">
    <source>
        <dbReference type="Proteomes" id="UP001054821"/>
    </source>
</evidence>
<comment type="caution">
    <text evidence="1">The sequence shown here is derived from an EMBL/GenBank/DDBJ whole genome shotgun (WGS) entry which is preliminary data.</text>
</comment>
<organism evidence="1 2">
    <name type="scientific">Prunus dulcis</name>
    <name type="common">Almond</name>
    <name type="synonym">Amygdalus dulcis</name>
    <dbReference type="NCBI Taxonomy" id="3755"/>
    <lineage>
        <taxon>Eukaryota</taxon>
        <taxon>Viridiplantae</taxon>
        <taxon>Streptophyta</taxon>
        <taxon>Embryophyta</taxon>
        <taxon>Tracheophyta</taxon>
        <taxon>Spermatophyta</taxon>
        <taxon>Magnoliopsida</taxon>
        <taxon>eudicotyledons</taxon>
        <taxon>Gunneridae</taxon>
        <taxon>Pentapetalae</taxon>
        <taxon>rosids</taxon>
        <taxon>fabids</taxon>
        <taxon>Rosales</taxon>
        <taxon>Rosaceae</taxon>
        <taxon>Amygdaloideae</taxon>
        <taxon>Amygdaleae</taxon>
        <taxon>Prunus</taxon>
    </lineage>
</organism>
<sequence>MRENHGGADSVKTEEIAAAGSTVTAGELRGTSNVAGAVQIHRVLCAERTPWSAYYLTGRDITTASTLTNY</sequence>
<accession>A0AAD4V6C7</accession>
<evidence type="ECO:0000313" key="1">
    <source>
        <dbReference type="EMBL" id="KAI5318447.1"/>
    </source>
</evidence>
<reference evidence="1 2" key="1">
    <citation type="journal article" date="2022" name="G3 (Bethesda)">
        <title>Whole-genome sequence and methylome profiling of the almond [Prunus dulcis (Mill.) D.A. Webb] cultivar 'Nonpareil'.</title>
        <authorList>
            <person name="D'Amico-Willman K.M."/>
            <person name="Ouma W.Z."/>
            <person name="Meulia T."/>
            <person name="Sideli G.M."/>
            <person name="Gradziel T.M."/>
            <person name="Fresnedo-Ramirez J."/>
        </authorList>
    </citation>
    <scope>NUCLEOTIDE SEQUENCE [LARGE SCALE GENOMIC DNA]</scope>
    <source>
        <strain evidence="1">Clone GOH B32 T37-40</strain>
    </source>
</reference>